<evidence type="ECO:0000313" key="3">
    <source>
        <dbReference type="Proteomes" id="UP000256913"/>
    </source>
</evidence>
<protein>
    <recommendedName>
        <fullName evidence="1">DUF6457 domain-containing protein</fullName>
    </recommendedName>
</protein>
<name>A0A3D9ZIE0_9ACTN</name>
<evidence type="ECO:0000259" key="1">
    <source>
        <dbReference type="Pfam" id="PF20058"/>
    </source>
</evidence>
<evidence type="ECO:0000313" key="2">
    <source>
        <dbReference type="EMBL" id="REF96284.1"/>
    </source>
</evidence>
<dbReference type="EMBL" id="QUMQ01000001">
    <property type="protein sequence ID" value="REF96284.1"/>
    <property type="molecule type" value="Genomic_DNA"/>
</dbReference>
<sequence>MTLDEWVKAACAELGIAPADASVSLVLNLARDVAHNTVRPAAPVTAYLLGLAVGRGADPQEAAAALTALATAQAGPAAASDRDRDRDR</sequence>
<organism evidence="2 3">
    <name type="scientific">Asanoa ferruginea</name>
    <dbReference type="NCBI Taxonomy" id="53367"/>
    <lineage>
        <taxon>Bacteria</taxon>
        <taxon>Bacillati</taxon>
        <taxon>Actinomycetota</taxon>
        <taxon>Actinomycetes</taxon>
        <taxon>Micromonosporales</taxon>
        <taxon>Micromonosporaceae</taxon>
        <taxon>Asanoa</taxon>
    </lineage>
</organism>
<dbReference type="RefSeq" id="WP_116067839.1">
    <property type="nucleotide sequence ID" value="NZ_BONB01000007.1"/>
</dbReference>
<gene>
    <name evidence="2" type="ORF">DFJ67_2261</name>
</gene>
<comment type="caution">
    <text evidence="2">The sequence shown here is derived from an EMBL/GenBank/DDBJ whole genome shotgun (WGS) entry which is preliminary data.</text>
</comment>
<dbReference type="OrthoDB" id="4735656at2"/>
<dbReference type="Proteomes" id="UP000256913">
    <property type="component" value="Unassembled WGS sequence"/>
</dbReference>
<dbReference type="AlphaFoldDB" id="A0A3D9ZIE0"/>
<dbReference type="Pfam" id="PF20058">
    <property type="entry name" value="DUF6457"/>
    <property type="match status" value="1"/>
</dbReference>
<reference evidence="2 3" key="1">
    <citation type="submission" date="2018-08" db="EMBL/GenBank/DDBJ databases">
        <title>Sequencing the genomes of 1000 actinobacteria strains.</title>
        <authorList>
            <person name="Klenk H.-P."/>
        </authorList>
    </citation>
    <scope>NUCLEOTIDE SEQUENCE [LARGE SCALE GENOMIC DNA]</scope>
    <source>
        <strain evidence="2 3">DSM 44099</strain>
    </source>
</reference>
<feature type="domain" description="DUF6457" evidence="1">
    <location>
        <begin position="2"/>
        <end position="74"/>
    </location>
</feature>
<keyword evidence="3" id="KW-1185">Reference proteome</keyword>
<dbReference type="InterPro" id="IPR045598">
    <property type="entry name" value="DUF6457"/>
</dbReference>
<proteinExistence type="predicted"/>
<accession>A0A3D9ZIE0</accession>